<comment type="caution">
    <text evidence="2">The sequence shown here is derived from an EMBL/GenBank/DDBJ whole genome shotgun (WGS) entry which is preliminary data.</text>
</comment>
<dbReference type="STRING" id="1195763.ABT56_07420"/>
<accession>A0A0J1JXF2</accession>
<protein>
    <submittedName>
        <fullName evidence="2">Lipoprotein</fullName>
    </submittedName>
</protein>
<evidence type="ECO:0000313" key="2">
    <source>
        <dbReference type="EMBL" id="KLV06972.1"/>
    </source>
</evidence>
<proteinExistence type="predicted"/>
<dbReference type="EMBL" id="LDOT01000007">
    <property type="protein sequence ID" value="KLV06972.1"/>
    <property type="molecule type" value="Genomic_DNA"/>
</dbReference>
<dbReference type="OrthoDB" id="117166at2"/>
<dbReference type="PATRIC" id="fig|1195763.3.peg.1586"/>
<feature type="signal peptide" evidence="1">
    <location>
        <begin position="1"/>
        <end position="17"/>
    </location>
</feature>
<dbReference type="AlphaFoldDB" id="A0A0J1JXF2"/>
<evidence type="ECO:0000256" key="1">
    <source>
        <dbReference type="SAM" id="SignalP"/>
    </source>
</evidence>
<keyword evidence="1" id="KW-0732">Signal</keyword>
<feature type="chain" id="PRO_5005253817" evidence="1">
    <location>
        <begin position="18"/>
        <end position="254"/>
    </location>
</feature>
<organism evidence="2 3">
    <name type="scientific">Photobacterium aquae</name>
    <dbReference type="NCBI Taxonomy" id="1195763"/>
    <lineage>
        <taxon>Bacteria</taxon>
        <taxon>Pseudomonadati</taxon>
        <taxon>Pseudomonadota</taxon>
        <taxon>Gammaproteobacteria</taxon>
        <taxon>Vibrionales</taxon>
        <taxon>Vibrionaceae</taxon>
        <taxon>Photobacterium</taxon>
    </lineage>
</organism>
<keyword evidence="2" id="KW-0449">Lipoprotein</keyword>
<name>A0A0J1JXF2_9GAMM</name>
<reference evidence="2 3" key="1">
    <citation type="submission" date="2015-05" db="EMBL/GenBank/DDBJ databases">
        <title>Photobacterium galathea sp. nov.</title>
        <authorList>
            <person name="Machado H."/>
            <person name="Gram L."/>
        </authorList>
    </citation>
    <scope>NUCLEOTIDE SEQUENCE [LARGE SCALE GENOMIC DNA]</scope>
    <source>
        <strain evidence="2 3">CGMCC 1.12159</strain>
    </source>
</reference>
<dbReference type="Proteomes" id="UP000036097">
    <property type="component" value="Unassembled WGS sequence"/>
</dbReference>
<keyword evidence="3" id="KW-1185">Reference proteome</keyword>
<gene>
    <name evidence="2" type="ORF">ABT56_07420</name>
</gene>
<dbReference type="RefSeq" id="WP_047878242.1">
    <property type="nucleotide sequence ID" value="NZ_LDOT01000007.1"/>
</dbReference>
<sequence>MKTIAVMLMLAVAPAQAGWDEIKKSASDLGKAVSDSSKEVWDQVSDFSKETWESVAKWGDDALNTAGEWTDKSAEKGKEWLAVADKKLNEMLEPETPAEARMALDTMADTALIRLFNDQPSAKLLFDQAYGYAVFDSRKFSLLLHTNQGAGVAVNRQTSKHTYMKMFGAGLAAGFGGKFYQQVILFEDKAAFDGFVTQGWEATSEVGVVAGTESAELSAKYNGGMAIYQLDEKGLLLDMNISGSKYWVDEELTH</sequence>
<evidence type="ECO:0000313" key="3">
    <source>
        <dbReference type="Proteomes" id="UP000036097"/>
    </source>
</evidence>